<reference evidence="1 2" key="1">
    <citation type="submission" date="2013-01" db="EMBL/GenBank/DDBJ databases">
        <title>The Genome Sequence of Clostridium clostridioforme 90A8.</title>
        <authorList>
            <consortium name="The Broad Institute Genome Sequencing Platform"/>
            <person name="Earl A."/>
            <person name="Ward D."/>
            <person name="Feldgarden M."/>
            <person name="Gevers D."/>
            <person name="Courvalin P."/>
            <person name="Lambert T."/>
            <person name="Walker B."/>
            <person name="Young S.K."/>
            <person name="Zeng Q."/>
            <person name="Gargeya S."/>
            <person name="Fitzgerald M."/>
            <person name="Haas B."/>
            <person name="Abouelleil A."/>
            <person name="Alvarado L."/>
            <person name="Arachchi H.M."/>
            <person name="Berlin A.M."/>
            <person name="Chapman S.B."/>
            <person name="Dewar J."/>
            <person name="Goldberg J."/>
            <person name="Griggs A."/>
            <person name="Gujja S."/>
            <person name="Hansen M."/>
            <person name="Howarth C."/>
            <person name="Imamovic A."/>
            <person name="Larimer J."/>
            <person name="McCowan C."/>
            <person name="Murphy C."/>
            <person name="Neiman D."/>
            <person name="Pearson M."/>
            <person name="Priest M."/>
            <person name="Roberts A."/>
            <person name="Saif S."/>
            <person name="Shea T."/>
            <person name="Sisk P."/>
            <person name="Sykes S."/>
            <person name="Wortman J."/>
            <person name="Nusbaum C."/>
            <person name="Birren B."/>
        </authorList>
    </citation>
    <scope>NUCLEOTIDE SEQUENCE [LARGE SCALE GENOMIC DNA]</scope>
    <source>
        <strain evidence="1 2">90A8</strain>
    </source>
</reference>
<evidence type="ECO:0000313" key="2">
    <source>
        <dbReference type="Proteomes" id="UP000013085"/>
    </source>
</evidence>
<evidence type="ECO:0000313" key="1">
    <source>
        <dbReference type="EMBL" id="ENZ08939.1"/>
    </source>
</evidence>
<evidence type="ECO:0008006" key="3">
    <source>
        <dbReference type="Google" id="ProtNLM"/>
    </source>
</evidence>
<organism evidence="1 2">
    <name type="scientific">[Clostridium] clostridioforme 90A8</name>
    <dbReference type="NCBI Taxonomy" id="999408"/>
    <lineage>
        <taxon>Bacteria</taxon>
        <taxon>Bacillati</taxon>
        <taxon>Bacillota</taxon>
        <taxon>Clostridia</taxon>
        <taxon>Lachnospirales</taxon>
        <taxon>Lachnospiraceae</taxon>
        <taxon>Enterocloster</taxon>
    </lineage>
</organism>
<dbReference type="AlphaFoldDB" id="A0A0E2H4K2"/>
<dbReference type="EMBL" id="AGYR01000056">
    <property type="protein sequence ID" value="ENZ08939.1"/>
    <property type="molecule type" value="Genomic_DNA"/>
</dbReference>
<gene>
    <name evidence="1" type="ORF">HMPREF1090_04702</name>
</gene>
<sequence>MAVNPTVRLVAALSNLIRRKIDSAEGVGGLTPAQNGILHFILGRCREQDLFQ</sequence>
<dbReference type="HOGENOM" id="CLU_3078388_0_0_9"/>
<accession>A0A0E2H4K2</accession>
<dbReference type="Proteomes" id="UP000013085">
    <property type="component" value="Unassembled WGS sequence"/>
</dbReference>
<dbReference type="RefSeq" id="WP_002594445.1">
    <property type="nucleotide sequence ID" value="NZ_KB850988.1"/>
</dbReference>
<proteinExistence type="predicted"/>
<name>A0A0E2H4K2_9FIRM</name>
<protein>
    <recommendedName>
        <fullName evidence="3">MarR family transcriptional regulator</fullName>
    </recommendedName>
</protein>
<comment type="caution">
    <text evidence="1">The sequence shown here is derived from an EMBL/GenBank/DDBJ whole genome shotgun (WGS) entry which is preliminary data.</text>
</comment>